<evidence type="ECO:0000256" key="6">
    <source>
        <dbReference type="PROSITE-ProRule" id="PRU01248"/>
    </source>
</evidence>
<evidence type="ECO:0000256" key="3">
    <source>
        <dbReference type="ARBA" id="ARBA00022908"/>
    </source>
</evidence>
<dbReference type="Pfam" id="PF00589">
    <property type="entry name" value="Phage_integrase"/>
    <property type="match status" value="1"/>
</dbReference>
<feature type="domain" description="Tyr recombinase" evidence="7">
    <location>
        <begin position="121"/>
        <end position="311"/>
    </location>
</feature>
<keyword evidence="3" id="KW-0229">DNA integration</keyword>
<evidence type="ECO:0000256" key="2">
    <source>
        <dbReference type="ARBA" id="ARBA00008857"/>
    </source>
</evidence>
<dbReference type="Proteomes" id="UP000823842">
    <property type="component" value="Unassembled WGS sequence"/>
</dbReference>
<dbReference type="GO" id="GO:0015074">
    <property type="term" value="P:DNA integration"/>
    <property type="evidence" value="ECO:0007669"/>
    <property type="project" value="UniProtKB-KW"/>
</dbReference>
<dbReference type="InterPro" id="IPR050090">
    <property type="entry name" value="Tyrosine_recombinase_XerCD"/>
</dbReference>
<dbReference type="InterPro" id="IPR011010">
    <property type="entry name" value="DNA_brk_join_enz"/>
</dbReference>
<accession>A0A9D2RV81</accession>
<evidence type="ECO:0000259" key="8">
    <source>
        <dbReference type="PROSITE" id="PS51900"/>
    </source>
</evidence>
<comment type="similarity">
    <text evidence="2">Belongs to the 'phage' integrase family.</text>
</comment>
<sequence>MKKADLHYYVTSYFRSYLPGQKNLSSNTISGYADAFRLLFKFCEEKKGLRVDRLKISDFDSEVVCGFLDWLETERGCSVSTRNQRLTALHSFFRYLQKKSPPDMEAIQGILDIPYKKTAMAVVSYLSEEQMKILLSLPDADTKEGFRDQVMLSLLYDTGARVQELADLKVKDIRIESPSVVTLHGKGNKTRQVPVMTKTRALLKAYLEHYRYDPGISRGDNPLFTNQKKGKLSRWGISYIINKYVEKAKAEKLLDIDFPVTPHVFRHSKAVHMVRAGINLIYIRDFLGHVDCSTTEIYARIDTELKRKAIEKACKDILPEQEYKDWTTDTDLMAFLDSLTKV</sequence>
<dbReference type="CDD" id="cd01182">
    <property type="entry name" value="INT_RitC_C_like"/>
    <property type="match status" value="1"/>
</dbReference>
<dbReference type="SUPFAM" id="SSF56349">
    <property type="entry name" value="DNA breaking-rejoining enzymes"/>
    <property type="match status" value="1"/>
</dbReference>
<dbReference type="PROSITE" id="PS51898">
    <property type="entry name" value="TYR_RECOMBINASE"/>
    <property type="match status" value="1"/>
</dbReference>
<dbReference type="InterPro" id="IPR044068">
    <property type="entry name" value="CB"/>
</dbReference>
<evidence type="ECO:0000256" key="1">
    <source>
        <dbReference type="ARBA" id="ARBA00003283"/>
    </source>
</evidence>
<evidence type="ECO:0000259" key="7">
    <source>
        <dbReference type="PROSITE" id="PS51898"/>
    </source>
</evidence>
<evidence type="ECO:0000256" key="5">
    <source>
        <dbReference type="ARBA" id="ARBA00023172"/>
    </source>
</evidence>
<dbReference type="PANTHER" id="PTHR30349:SF81">
    <property type="entry name" value="TYROSINE RECOMBINASE XERC"/>
    <property type="match status" value="1"/>
</dbReference>
<dbReference type="InterPro" id="IPR013762">
    <property type="entry name" value="Integrase-like_cat_sf"/>
</dbReference>
<dbReference type="AlphaFoldDB" id="A0A9D2RV81"/>
<dbReference type="Pfam" id="PF02899">
    <property type="entry name" value="Phage_int_SAM_1"/>
    <property type="match status" value="1"/>
</dbReference>
<evidence type="ECO:0000256" key="4">
    <source>
        <dbReference type="ARBA" id="ARBA00023125"/>
    </source>
</evidence>
<dbReference type="Gene3D" id="1.10.443.10">
    <property type="entry name" value="Intergrase catalytic core"/>
    <property type="match status" value="1"/>
</dbReference>
<comment type="function">
    <text evidence="1">Site-specific tyrosine recombinase, which acts by catalyzing the cutting and rejoining of the recombining DNA molecules.</text>
</comment>
<proteinExistence type="inferred from homology"/>
<comment type="caution">
    <text evidence="9">The sequence shown here is derived from an EMBL/GenBank/DDBJ whole genome shotgun (WGS) entry which is preliminary data.</text>
</comment>
<protein>
    <submittedName>
        <fullName evidence="9">Site-specific integrase</fullName>
    </submittedName>
</protein>
<keyword evidence="4 6" id="KW-0238">DNA-binding</keyword>
<name>A0A9D2RV81_9FIRM</name>
<evidence type="ECO:0000313" key="10">
    <source>
        <dbReference type="Proteomes" id="UP000823842"/>
    </source>
</evidence>
<keyword evidence="5" id="KW-0233">DNA recombination</keyword>
<organism evidence="9 10">
    <name type="scientific">Candidatus Blautia faecavium</name>
    <dbReference type="NCBI Taxonomy" id="2838487"/>
    <lineage>
        <taxon>Bacteria</taxon>
        <taxon>Bacillati</taxon>
        <taxon>Bacillota</taxon>
        <taxon>Clostridia</taxon>
        <taxon>Lachnospirales</taxon>
        <taxon>Lachnospiraceae</taxon>
        <taxon>Blautia</taxon>
    </lineage>
</organism>
<dbReference type="Gene3D" id="1.10.150.130">
    <property type="match status" value="1"/>
</dbReference>
<gene>
    <name evidence="9" type="ORF">IAA06_04015</name>
</gene>
<reference evidence="9" key="2">
    <citation type="submission" date="2021-04" db="EMBL/GenBank/DDBJ databases">
        <authorList>
            <person name="Gilroy R."/>
        </authorList>
    </citation>
    <scope>NUCLEOTIDE SEQUENCE</scope>
    <source>
        <strain evidence="9">ChiSjej1B19-5720</strain>
    </source>
</reference>
<dbReference type="PANTHER" id="PTHR30349">
    <property type="entry name" value="PHAGE INTEGRASE-RELATED"/>
    <property type="match status" value="1"/>
</dbReference>
<feature type="domain" description="Core-binding (CB)" evidence="8">
    <location>
        <begin position="4"/>
        <end position="97"/>
    </location>
</feature>
<dbReference type="EMBL" id="DWYZ01000082">
    <property type="protein sequence ID" value="HJB27942.1"/>
    <property type="molecule type" value="Genomic_DNA"/>
</dbReference>
<dbReference type="InterPro" id="IPR002104">
    <property type="entry name" value="Integrase_catalytic"/>
</dbReference>
<dbReference type="InterPro" id="IPR010998">
    <property type="entry name" value="Integrase_recombinase_N"/>
</dbReference>
<evidence type="ECO:0000313" key="9">
    <source>
        <dbReference type="EMBL" id="HJB27942.1"/>
    </source>
</evidence>
<dbReference type="GO" id="GO:0006310">
    <property type="term" value="P:DNA recombination"/>
    <property type="evidence" value="ECO:0007669"/>
    <property type="project" value="UniProtKB-KW"/>
</dbReference>
<dbReference type="GO" id="GO:0003677">
    <property type="term" value="F:DNA binding"/>
    <property type="evidence" value="ECO:0007669"/>
    <property type="project" value="UniProtKB-UniRule"/>
</dbReference>
<reference evidence="9" key="1">
    <citation type="journal article" date="2021" name="PeerJ">
        <title>Extensive microbial diversity within the chicken gut microbiome revealed by metagenomics and culture.</title>
        <authorList>
            <person name="Gilroy R."/>
            <person name="Ravi A."/>
            <person name="Getino M."/>
            <person name="Pursley I."/>
            <person name="Horton D.L."/>
            <person name="Alikhan N.F."/>
            <person name="Baker D."/>
            <person name="Gharbi K."/>
            <person name="Hall N."/>
            <person name="Watson M."/>
            <person name="Adriaenssens E.M."/>
            <person name="Foster-Nyarko E."/>
            <person name="Jarju S."/>
            <person name="Secka A."/>
            <person name="Antonio M."/>
            <person name="Oren A."/>
            <person name="Chaudhuri R.R."/>
            <person name="La Ragione R."/>
            <person name="Hildebrand F."/>
            <person name="Pallen M.J."/>
        </authorList>
    </citation>
    <scope>NUCLEOTIDE SEQUENCE</scope>
    <source>
        <strain evidence="9">ChiSjej1B19-5720</strain>
    </source>
</reference>
<dbReference type="InterPro" id="IPR004107">
    <property type="entry name" value="Integrase_SAM-like_N"/>
</dbReference>
<dbReference type="PROSITE" id="PS51900">
    <property type="entry name" value="CB"/>
    <property type="match status" value="1"/>
</dbReference>